<name>A0ABP6LKC7_9ACTN</name>
<gene>
    <name evidence="1" type="ORF">GCM10010448_34270</name>
</gene>
<sequence>MRPLSELRVAVAEAARWRLAAQYTRIVRKLPDLLAELARACHQASAGERADLAGLLVRAYRSADAVAYKFGARDLSARLIELF</sequence>
<keyword evidence="2" id="KW-1185">Reference proteome</keyword>
<accession>A0ABP6LKC7</accession>
<proteinExistence type="predicted"/>
<organism evidence="1 2">
    <name type="scientific">Streptomyces glomeratus</name>
    <dbReference type="NCBI Taxonomy" id="284452"/>
    <lineage>
        <taxon>Bacteria</taxon>
        <taxon>Bacillati</taxon>
        <taxon>Actinomycetota</taxon>
        <taxon>Actinomycetes</taxon>
        <taxon>Kitasatosporales</taxon>
        <taxon>Streptomycetaceae</taxon>
        <taxon>Streptomyces</taxon>
    </lineage>
</organism>
<comment type="caution">
    <text evidence="1">The sequence shown here is derived from an EMBL/GenBank/DDBJ whole genome shotgun (WGS) entry which is preliminary data.</text>
</comment>
<protein>
    <submittedName>
        <fullName evidence="1">Uncharacterized protein</fullName>
    </submittedName>
</protein>
<dbReference type="Proteomes" id="UP001501532">
    <property type="component" value="Unassembled WGS sequence"/>
</dbReference>
<reference evidence="2" key="1">
    <citation type="journal article" date="2019" name="Int. J. Syst. Evol. Microbiol.">
        <title>The Global Catalogue of Microorganisms (GCM) 10K type strain sequencing project: providing services to taxonomists for standard genome sequencing and annotation.</title>
        <authorList>
            <consortium name="The Broad Institute Genomics Platform"/>
            <consortium name="The Broad Institute Genome Sequencing Center for Infectious Disease"/>
            <person name="Wu L."/>
            <person name="Ma J."/>
        </authorList>
    </citation>
    <scope>NUCLEOTIDE SEQUENCE [LARGE SCALE GENOMIC DNA]</scope>
    <source>
        <strain evidence="2">JCM 9091</strain>
    </source>
</reference>
<evidence type="ECO:0000313" key="1">
    <source>
        <dbReference type="EMBL" id="GAA3048309.1"/>
    </source>
</evidence>
<dbReference type="EMBL" id="BAAAUF010000024">
    <property type="protein sequence ID" value="GAA3048309.1"/>
    <property type="molecule type" value="Genomic_DNA"/>
</dbReference>
<evidence type="ECO:0000313" key="2">
    <source>
        <dbReference type="Proteomes" id="UP001501532"/>
    </source>
</evidence>